<sequence length="142" mass="16270">MIRTCIFFLATGCFGCEEPRYQLSAASWQQSHRSDSIMQSTWFGNIEQKMPSLHGNEVKLQGRLVYEYDDVAIYPFNDPSDFKPVSLQVDEDELHDFLVEHDDALVTITGTLDTTAYYDERQYSGSIKDIVHVEVSHRLAAQ</sequence>
<dbReference type="Proteomes" id="UP000294752">
    <property type="component" value="Unassembled WGS sequence"/>
</dbReference>
<comment type="caution">
    <text evidence="1">The sequence shown here is derived from an EMBL/GenBank/DDBJ whole genome shotgun (WGS) entry which is preliminary data.</text>
</comment>
<evidence type="ECO:0000313" key="2">
    <source>
        <dbReference type="Proteomes" id="UP000294752"/>
    </source>
</evidence>
<reference evidence="1 2" key="1">
    <citation type="submission" date="2019-03" db="EMBL/GenBank/DDBJ databases">
        <title>Genomic Encyclopedia of Type Strains, Phase III (KMG-III): the genomes of soil and plant-associated and newly described type strains.</title>
        <authorList>
            <person name="Whitman W."/>
        </authorList>
    </citation>
    <scope>NUCLEOTIDE SEQUENCE [LARGE SCALE GENOMIC DNA]</scope>
    <source>
        <strain evidence="1 2">CGMCC 1.12801</strain>
    </source>
</reference>
<gene>
    <name evidence="1" type="ORF">B0I21_106146</name>
</gene>
<name>A0A4V3E1B6_9SPHI</name>
<protein>
    <submittedName>
        <fullName evidence="1">Uncharacterized protein</fullName>
    </submittedName>
</protein>
<dbReference type="AlphaFoldDB" id="A0A4V3E1B6"/>
<organism evidence="1 2">
    <name type="scientific">Sphingobacterium paludis</name>
    <dbReference type="NCBI Taxonomy" id="1476465"/>
    <lineage>
        <taxon>Bacteria</taxon>
        <taxon>Pseudomonadati</taxon>
        <taxon>Bacteroidota</taxon>
        <taxon>Sphingobacteriia</taxon>
        <taxon>Sphingobacteriales</taxon>
        <taxon>Sphingobacteriaceae</taxon>
        <taxon>Sphingobacterium</taxon>
    </lineage>
</organism>
<proteinExistence type="predicted"/>
<accession>A0A4V3E1B6</accession>
<evidence type="ECO:0000313" key="1">
    <source>
        <dbReference type="EMBL" id="TDS12288.1"/>
    </source>
</evidence>
<dbReference type="EMBL" id="SNZV01000006">
    <property type="protein sequence ID" value="TDS12288.1"/>
    <property type="molecule type" value="Genomic_DNA"/>
</dbReference>
<keyword evidence="2" id="KW-1185">Reference proteome</keyword>